<dbReference type="OrthoDB" id="542507at2759"/>
<dbReference type="GO" id="GO:0009507">
    <property type="term" value="C:chloroplast"/>
    <property type="evidence" value="ECO:0007669"/>
    <property type="project" value="TreeGrafter"/>
</dbReference>
<dbReference type="PANTHER" id="PTHR33975:SF10">
    <property type="match status" value="1"/>
</dbReference>
<dbReference type="InterPro" id="IPR053023">
    <property type="entry name" value="FLAP_modulator"/>
</dbReference>
<evidence type="ECO:0000313" key="2">
    <source>
        <dbReference type="Proteomes" id="UP000187203"/>
    </source>
</evidence>
<protein>
    <submittedName>
        <fullName evidence="1">Uncharacterized protein</fullName>
    </submittedName>
</protein>
<dbReference type="PANTHER" id="PTHR33975">
    <property type="entry name" value="MYELIN-ASSOCIATED OLIGODENDROCYTE BASIC PROTEIN"/>
    <property type="match status" value="1"/>
</dbReference>
<dbReference type="InterPro" id="IPR010903">
    <property type="entry name" value="DUF1517"/>
</dbReference>
<reference evidence="2" key="1">
    <citation type="submission" date="2013-09" db="EMBL/GenBank/DDBJ databases">
        <title>Corchorus olitorius genome sequencing.</title>
        <authorList>
            <person name="Alam M."/>
            <person name="Haque M.S."/>
            <person name="Islam M.S."/>
            <person name="Emdad E.M."/>
            <person name="Islam M.M."/>
            <person name="Ahmed B."/>
            <person name="Halim A."/>
            <person name="Hossen Q.M.M."/>
            <person name="Hossain M.Z."/>
            <person name="Ahmed R."/>
            <person name="Khan M.M."/>
            <person name="Islam R."/>
            <person name="Rashid M.M."/>
            <person name="Khan S.A."/>
            <person name="Rahman M.S."/>
            <person name="Alam M."/>
            <person name="Yahiya A.S."/>
            <person name="Khan M.S."/>
            <person name="Azam M.S."/>
            <person name="Haque T."/>
            <person name="Lashkar M.Z.H."/>
            <person name="Akhand A.I."/>
            <person name="Morshed G."/>
            <person name="Roy S."/>
            <person name="Uddin K.S."/>
            <person name="Rabeya T."/>
            <person name="Hossain A.S."/>
            <person name="Chowdhury A."/>
            <person name="Snigdha A.R."/>
            <person name="Mortoza M.S."/>
            <person name="Matin S.A."/>
            <person name="Hoque S.M.E."/>
            <person name="Islam M.K."/>
            <person name="Roy D.K."/>
            <person name="Haider R."/>
            <person name="Moosa M.M."/>
            <person name="Elias S.M."/>
            <person name="Hasan A.M."/>
            <person name="Jahan S."/>
            <person name="Shafiuddin M."/>
            <person name="Mahmood N."/>
            <person name="Shommy N.S."/>
        </authorList>
    </citation>
    <scope>NUCLEOTIDE SEQUENCE [LARGE SCALE GENOMIC DNA]</scope>
    <source>
        <strain evidence="2">cv. O-4</strain>
    </source>
</reference>
<organism evidence="1 2">
    <name type="scientific">Corchorus olitorius</name>
    <dbReference type="NCBI Taxonomy" id="93759"/>
    <lineage>
        <taxon>Eukaryota</taxon>
        <taxon>Viridiplantae</taxon>
        <taxon>Streptophyta</taxon>
        <taxon>Embryophyta</taxon>
        <taxon>Tracheophyta</taxon>
        <taxon>Spermatophyta</taxon>
        <taxon>Magnoliopsida</taxon>
        <taxon>eudicotyledons</taxon>
        <taxon>Gunneridae</taxon>
        <taxon>Pentapetalae</taxon>
        <taxon>rosids</taxon>
        <taxon>malvids</taxon>
        <taxon>Malvales</taxon>
        <taxon>Malvaceae</taxon>
        <taxon>Grewioideae</taxon>
        <taxon>Apeibeae</taxon>
        <taxon>Corchorus</taxon>
    </lineage>
</organism>
<name>A0A1R3KT24_9ROSI</name>
<dbReference type="AlphaFoldDB" id="A0A1R3KT24"/>
<accession>A0A1R3KT24</accession>
<dbReference type="Pfam" id="PF07466">
    <property type="entry name" value="DUF1517"/>
    <property type="match status" value="1"/>
</dbReference>
<sequence length="128" mass="14680">MGSNIMRRFKQLAKEEGLKCDGRLVLLNVDGYTYTRKRKKAVVPKAGKVDKDCILVTILVAVEGRHKLPTIHTANSVKRALRYLEKICKCETTMALEVFWTPQDENDALSFQELLKKYPHLTRIRSSC</sequence>
<keyword evidence="2" id="KW-1185">Reference proteome</keyword>
<gene>
    <name evidence="1" type="ORF">COLO4_04728</name>
</gene>
<dbReference type="Proteomes" id="UP000187203">
    <property type="component" value="Unassembled WGS sequence"/>
</dbReference>
<evidence type="ECO:0000313" key="1">
    <source>
        <dbReference type="EMBL" id="OMP10187.1"/>
    </source>
</evidence>
<dbReference type="STRING" id="93759.A0A1R3KT24"/>
<proteinExistence type="predicted"/>
<dbReference type="EMBL" id="AWUE01011987">
    <property type="protein sequence ID" value="OMP10187.1"/>
    <property type="molecule type" value="Genomic_DNA"/>
</dbReference>
<comment type="caution">
    <text evidence="1">The sequence shown here is derived from an EMBL/GenBank/DDBJ whole genome shotgun (WGS) entry which is preliminary data.</text>
</comment>